<dbReference type="SUPFAM" id="SSF46785">
    <property type="entry name" value="Winged helix' DNA-binding domain"/>
    <property type="match status" value="1"/>
</dbReference>
<dbReference type="CDD" id="cd00090">
    <property type="entry name" value="HTH_ARSR"/>
    <property type="match status" value="1"/>
</dbReference>
<dbReference type="InterPro" id="IPR036388">
    <property type="entry name" value="WH-like_DNA-bd_sf"/>
</dbReference>
<sequence length="211" mass="22501">MTGRSEDYHAALASTSRRQVLDVLLAAAEPLDAAGVAEALALHVTTARFHLDQLADAGLARRRPSAEKRRGRPRILYAPAGAAHDSDAREQLVGVLADTLAREKEPAADATSAGRRWADTFDASAADGPVGGLVEVLDRIGFDPEVTPDGQTIRLHACPFRGAAREHPEVVCSVHRGLVQRLLETTGPAAQLVPFVEPELCLITLDRPATL</sequence>
<dbReference type="InterPro" id="IPR036390">
    <property type="entry name" value="WH_DNA-bd_sf"/>
</dbReference>
<dbReference type="RefSeq" id="WP_253867474.1">
    <property type="nucleotide sequence ID" value="NZ_BAABHM010000011.1"/>
</dbReference>
<organism evidence="1 2">
    <name type="scientific">Promicromonospora umidemergens</name>
    <dbReference type="NCBI Taxonomy" id="629679"/>
    <lineage>
        <taxon>Bacteria</taxon>
        <taxon>Bacillati</taxon>
        <taxon>Actinomycetota</taxon>
        <taxon>Actinomycetes</taxon>
        <taxon>Micrococcales</taxon>
        <taxon>Promicromonosporaceae</taxon>
        <taxon>Promicromonospora</taxon>
    </lineage>
</organism>
<dbReference type="EMBL" id="BAABHM010000011">
    <property type="protein sequence ID" value="GAA4702555.1"/>
    <property type="molecule type" value="Genomic_DNA"/>
</dbReference>
<comment type="caution">
    <text evidence="1">The sequence shown here is derived from an EMBL/GenBank/DDBJ whole genome shotgun (WGS) entry which is preliminary data.</text>
</comment>
<dbReference type="Gene3D" id="1.10.10.10">
    <property type="entry name" value="Winged helix-like DNA-binding domain superfamily/Winged helix DNA-binding domain"/>
    <property type="match status" value="1"/>
</dbReference>
<dbReference type="Proteomes" id="UP001500843">
    <property type="component" value="Unassembled WGS sequence"/>
</dbReference>
<reference evidence="2" key="1">
    <citation type="journal article" date="2019" name="Int. J. Syst. Evol. Microbiol.">
        <title>The Global Catalogue of Microorganisms (GCM) 10K type strain sequencing project: providing services to taxonomists for standard genome sequencing and annotation.</title>
        <authorList>
            <consortium name="The Broad Institute Genomics Platform"/>
            <consortium name="The Broad Institute Genome Sequencing Center for Infectious Disease"/>
            <person name="Wu L."/>
            <person name="Ma J."/>
        </authorList>
    </citation>
    <scope>NUCLEOTIDE SEQUENCE [LARGE SCALE GENOMIC DNA]</scope>
    <source>
        <strain evidence="2">JCM 17975</strain>
    </source>
</reference>
<dbReference type="InterPro" id="IPR011991">
    <property type="entry name" value="ArsR-like_HTH"/>
</dbReference>
<proteinExistence type="predicted"/>
<accession>A0ABP8X7Q8</accession>
<dbReference type="Pfam" id="PF12840">
    <property type="entry name" value="HTH_20"/>
    <property type="match status" value="1"/>
</dbReference>
<evidence type="ECO:0000313" key="1">
    <source>
        <dbReference type="EMBL" id="GAA4702555.1"/>
    </source>
</evidence>
<name>A0ABP8X7Q8_9MICO</name>
<protein>
    <submittedName>
        <fullName evidence="1">Helix-turn-helix domain-containing protein</fullName>
    </submittedName>
</protein>
<keyword evidence="2" id="KW-1185">Reference proteome</keyword>
<gene>
    <name evidence="1" type="ORF">GCM10023198_24770</name>
</gene>
<evidence type="ECO:0000313" key="2">
    <source>
        <dbReference type="Proteomes" id="UP001500843"/>
    </source>
</evidence>